<feature type="binding site" evidence="7">
    <location>
        <begin position="146"/>
        <end position="148"/>
    </location>
    <ligand>
        <name>NAD(+)</name>
        <dbReference type="ChEBI" id="CHEBI:57540"/>
    </ligand>
</feature>
<evidence type="ECO:0000313" key="13">
    <source>
        <dbReference type="EMBL" id="KXB64310.1"/>
    </source>
</evidence>
<comment type="catalytic activity">
    <reaction evidence="6 7">
        <text>(S)-lactate + NAD(+) = pyruvate + NADH + H(+)</text>
        <dbReference type="Rhea" id="RHEA:23444"/>
        <dbReference type="ChEBI" id="CHEBI:15361"/>
        <dbReference type="ChEBI" id="CHEBI:15378"/>
        <dbReference type="ChEBI" id="CHEBI:16651"/>
        <dbReference type="ChEBI" id="CHEBI:57540"/>
        <dbReference type="ChEBI" id="CHEBI:57945"/>
        <dbReference type="EC" id="1.1.1.27"/>
    </reaction>
</comment>
<keyword evidence="4 7" id="KW-0560">Oxidoreductase</keyword>
<evidence type="ECO:0000256" key="7">
    <source>
        <dbReference type="HAMAP-Rule" id="MF_00488"/>
    </source>
</evidence>
<comment type="function">
    <text evidence="7">Catalyzes the conversion of lactate to pyruvate.</text>
</comment>
<dbReference type="AlphaFoldDB" id="A0A134A9Z2"/>
<feature type="binding site" evidence="7">
    <location>
        <begin position="148"/>
        <end position="151"/>
    </location>
    <ligand>
        <name>substrate</name>
    </ligand>
</feature>
<dbReference type="GO" id="GO:0005737">
    <property type="term" value="C:cytoplasm"/>
    <property type="evidence" value="ECO:0007669"/>
    <property type="project" value="UniProtKB-SubCell"/>
</dbReference>
<dbReference type="Pfam" id="PF02866">
    <property type="entry name" value="Ldh_1_C"/>
    <property type="match status" value="1"/>
</dbReference>
<evidence type="ECO:0000256" key="3">
    <source>
        <dbReference type="ARBA" id="ARBA00012967"/>
    </source>
</evidence>
<feature type="binding site" evidence="7">
    <location>
        <position position="171"/>
    </location>
    <ligand>
        <name>NAD(+)</name>
        <dbReference type="ChEBI" id="CHEBI:57540"/>
    </ligand>
</feature>
<feature type="binding site" evidence="7">
    <location>
        <begin position="107"/>
        <end position="108"/>
    </location>
    <ligand>
        <name>NAD(+)</name>
        <dbReference type="ChEBI" id="CHEBI:57540"/>
    </ligand>
</feature>
<protein>
    <recommendedName>
        <fullName evidence="3 7">L-lactate dehydrogenase</fullName>
        <shortName evidence="7">L-LDH</shortName>
        <ecNumber evidence="3 7">1.1.1.27</ecNumber>
    </recommendedName>
</protein>
<accession>A0A134A9Z2</accession>
<dbReference type="SUPFAM" id="SSF51735">
    <property type="entry name" value="NAD(P)-binding Rossmann-fold domains"/>
    <property type="match status" value="1"/>
</dbReference>
<dbReference type="Proteomes" id="UP000070355">
    <property type="component" value="Unassembled WGS sequence"/>
</dbReference>
<evidence type="ECO:0000256" key="9">
    <source>
        <dbReference type="PIRSR" id="PIRSR000102-3"/>
    </source>
</evidence>
<feature type="binding site" evidence="7">
    <location>
        <position position="68"/>
    </location>
    <ligand>
        <name>NAD(+)</name>
        <dbReference type="ChEBI" id="CHEBI:57540"/>
    </ligand>
</feature>
<dbReference type="PRINTS" id="PR00086">
    <property type="entry name" value="LLDHDRGNASE"/>
</dbReference>
<comment type="pathway">
    <text evidence="1 7">Fermentation; pyruvate fermentation to lactate; (S)-lactate from pyruvate: step 1/1.</text>
</comment>
<dbReference type="InterPro" id="IPR001236">
    <property type="entry name" value="Lactate/malate_DH_N"/>
</dbReference>
<dbReference type="GO" id="GO:0006096">
    <property type="term" value="P:glycolytic process"/>
    <property type="evidence" value="ECO:0007669"/>
    <property type="project" value="UniProtKB-UniRule"/>
</dbReference>
<dbReference type="EMBL" id="LSDC01000005">
    <property type="protein sequence ID" value="KXB64310.1"/>
    <property type="molecule type" value="Genomic_DNA"/>
</dbReference>
<dbReference type="PANTHER" id="PTHR43128:SF16">
    <property type="entry name" value="L-LACTATE DEHYDROGENASE"/>
    <property type="match status" value="1"/>
</dbReference>
<dbReference type="SUPFAM" id="SSF56327">
    <property type="entry name" value="LDH C-terminal domain-like"/>
    <property type="match status" value="1"/>
</dbReference>
<reference evidence="14" key="1">
    <citation type="submission" date="2016-01" db="EMBL/GenBank/DDBJ databases">
        <authorList>
            <person name="Mitreva M."/>
            <person name="Pepin K.H."/>
            <person name="Mihindukulasuriya K.A."/>
            <person name="Fulton R."/>
            <person name="Fronick C."/>
            <person name="O'Laughlin M."/>
            <person name="Miner T."/>
            <person name="Herter B."/>
            <person name="Rosa B.A."/>
            <person name="Cordes M."/>
            <person name="Tomlinson C."/>
            <person name="Wollam A."/>
            <person name="Palsikar V.B."/>
            <person name="Mardis E.R."/>
            <person name="Wilson R.K."/>
        </authorList>
    </citation>
    <scope>NUCLEOTIDE SEQUENCE [LARGE SCALE GENOMIC DNA]</scope>
    <source>
        <strain evidence="14">DNF01167</strain>
    </source>
</reference>
<dbReference type="GO" id="GO:0006089">
    <property type="term" value="P:lactate metabolic process"/>
    <property type="evidence" value="ECO:0007669"/>
    <property type="project" value="TreeGrafter"/>
</dbReference>
<dbReference type="InterPro" id="IPR022383">
    <property type="entry name" value="Lactate/malate_DH_C"/>
</dbReference>
<dbReference type="PROSITE" id="PS00064">
    <property type="entry name" value="L_LDH"/>
    <property type="match status" value="1"/>
</dbReference>
<dbReference type="STRING" id="1379.HMPREF3186_00016"/>
<feature type="binding site" evidence="7">
    <location>
        <position position="116"/>
    </location>
    <ligand>
        <name>substrate</name>
    </ligand>
</feature>
<evidence type="ECO:0000256" key="4">
    <source>
        <dbReference type="ARBA" id="ARBA00023002"/>
    </source>
</evidence>
<evidence type="ECO:0000256" key="10">
    <source>
        <dbReference type="SAM" id="Phobius"/>
    </source>
</evidence>
<feature type="domain" description="Lactate/malate dehydrogenase N-terminal" evidence="11">
    <location>
        <begin position="33"/>
        <end position="170"/>
    </location>
</feature>
<comment type="subcellular location">
    <subcellularLocation>
        <location evidence="7">Cytoplasm</location>
    </subcellularLocation>
</comment>
<feature type="binding site" evidence="7">
    <location>
        <position position="42"/>
    </location>
    <ligand>
        <name>NAD(+)</name>
        <dbReference type="ChEBI" id="CHEBI:57540"/>
    </ligand>
</feature>
<sequence>MFHKYKIVKIITLKYLKLYIIYGGFLMKAKNRKVVLIGAGMVGMSFAYQLYSSGLCEELGLIDFFAEKAEGEAMDLNHGGALVPPIKVTSGGYEQCADADVIVIAGGLPQKPGETRLDLVDKNMKVVKDMSEQIVASGFDGVIVIASNPVDVLTNALQKFTGFPRNKIVGSGTTLDSSRFRYILGEKLGLAPSSVRGYIIGEHGDTQLAAWSNVNVYGKQFDRFLETSKYTKEDFADVEEKVMRAAYEVINRKRATYYAIGLALFTIVKAILRDENVELAVSGYCDGHYGIDGLYIGTPAIVGREGVREVVELDLTEEETAKMQHSAKVLKETLEKAYAALEA</sequence>
<comment type="subunit">
    <text evidence="7">Homotetramer.</text>
</comment>
<evidence type="ECO:0000256" key="2">
    <source>
        <dbReference type="ARBA" id="ARBA00006054"/>
    </source>
</evidence>
<feature type="binding site" evidence="9">
    <location>
        <position position="123"/>
    </location>
    <ligand>
        <name>NAD(+)</name>
        <dbReference type="ChEBI" id="CHEBI:57540"/>
    </ligand>
</feature>
<keyword evidence="7" id="KW-0963">Cytoplasm</keyword>
<evidence type="ECO:0000313" key="14">
    <source>
        <dbReference type="Proteomes" id="UP000070355"/>
    </source>
</evidence>
<feature type="domain" description="Lactate/malate dehydrogenase C-terminal" evidence="12">
    <location>
        <begin position="173"/>
        <end position="339"/>
    </location>
</feature>
<dbReference type="Pfam" id="PF00056">
    <property type="entry name" value="Ldh_1_N"/>
    <property type="match status" value="1"/>
</dbReference>
<evidence type="ECO:0000256" key="1">
    <source>
        <dbReference type="ARBA" id="ARBA00004843"/>
    </source>
</evidence>
<dbReference type="UniPathway" id="UPA00554">
    <property type="reaction ID" value="UER00611"/>
</dbReference>
<feature type="modified residue" description="Phosphotyrosine" evidence="7">
    <location>
        <position position="247"/>
    </location>
</feature>
<comment type="caution">
    <text evidence="13">The sequence shown here is derived from an EMBL/GenBank/DDBJ whole genome shotgun (WGS) entry which is preliminary data.</text>
</comment>
<comment type="caution">
    <text evidence="7">Lacks conserved residue(s) required for the propagation of feature annotation.</text>
</comment>
<evidence type="ECO:0000256" key="5">
    <source>
        <dbReference type="ARBA" id="ARBA00023027"/>
    </source>
</evidence>
<dbReference type="Gene3D" id="3.40.50.720">
    <property type="entry name" value="NAD(P)-binding Rossmann-like Domain"/>
    <property type="match status" value="1"/>
</dbReference>
<keyword evidence="10" id="KW-1133">Transmembrane helix</keyword>
<name>A0A134A9Z2_9BACL</name>
<evidence type="ECO:0000256" key="8">
    <source>
        <dbReference type="PIRSR" id="PIRSR000102-1"/>
    </source>
</evidence>
<feature type="binding site" evidence="7">
    <location>
        <position position="110"/>
    </location>
    <ligand>
        <name>substrate</name>
    </ligand>
</feature>
<comment type="similarity">
    <text evidence="2 7">Belongs to the LDH/MDH superfamily. LDH family.</text>
</comment>
<gene>
    <name evidence="7" type="primary">ldh</name>
    <name evidence="13" type="ORF">HMPREF3186_00016</name>
</gene>
<dbReference type="PATRIC" id="fig|1379.3.peg.15"/>
<dbReference type="InterPro" id="IPR001557">
    <property type="entry name" value="L-lactate/malate_DH"/>
</dbReference>
<dbReference type="PANTHER" id="PTHR43128">
    <property type="entry name" value="L-2-HYDROXYCARBOXYLATE DEHYDROGENASE (NAD(P)(+))"/>
    <property type="match status" value="1"/>
</dbReference>
<organism evidence="13 14">
    <name type="scientific">Gemella haemolysans</name>
    <dbReference type="NCBI Taxonomy" id="1379"/>
    <lineage>
        <taxon>Bacteria</taxon>
        <taxon>Bacillati</taxon>
        <taxon>Bacillota</taxon>
        <taxon>Bacilli</taxon>
        <taxon>Bacillales</taxon>
        <taxon>Gemellaceae</taxon>
        <taxon>Gemella</taxon>
    </lineage>
</organism>
<dbReference type="InterPro" id="IPR011304">
    <property type="entry name" value="L-lactate_DH"/>
</dbReference>
<keyword evidence="7" id="KW-0597">Phosphoprotein</keyword>
<dbReference type="EC" id="1.1.1.27" evidence="3 7"/>
<dbReference type="InterPro" id="IPR036291">
    <property type="entry name" value="NAD(P)-bd_dom_sf"/>
</dbReference>
<keyword evidence="10" id="KW-0472">Membrane</keyword>
<evidence type="ECO:0000259" key="12">
    <source>
        <dbReference type="Pfam" id="PF02866"/>
    </source>
</evidence>
<feature type="active site" description="Proton acceptor" evidence="7 8">
    <location>
        <position position="203"/>
    </location>
</feature>
<evidence type="ECO:0000259" key="11">
    <source>
        <dbReference type="Pfam" id="PF00056"/>
    </source>
</evidence>
<dbReference type="Gene3D" id="3.90.110.10">
    <property type="entry name" value="Lactate dehydrogenase/glycoside hydrolase, family 4, C-terminal"/>
    <property type="match status" value="1"/>
</dbReference>
<dbReference type="HAMAP" id="MF_00488">
    <property type="entry name" value="Lactate_dehydrog"/>
    <property type="match status" value="1"/>
</dbReference>
<keyword evidence="10" id="KW-0812">Transmembrane</keyword>
<dbReference type="NCBIfam" id="NF000824">
    <property type="entry name" value="PRK00066.1"/>
    <property type="match status" value="1"/>
</dbReference>
<dbReference type="InterPro" id="IPR018177">
    <property type="entry name" value="L-lactate_DH_AS"/>
</dbReference>
<feature type="transmembrane region" description="Helical" evidence="10">
    <location>
        <begin position="34"/>
        <end position="51"/>
    </location>
</feature>
<feature type="binding site" evidence="9">
    <location>
        <begin position="38"/>
        <end position="43"/>
    </location>
    <ligand>
        <name>NAD(+)</name>
        <dbReference type="ChEBI" id="CHEBI:57540"/>
    </ligand>
</feature>
<dbReference type="FunFam" id="3.40.50.720:FF:000018">
    <property type="entry name" value="Malate dehydrogenase"/>
    <property type="match status" value="1"/>
</dbReference>
<dbReference type="NCBIfam" id="TIGR01771">
    <property type="entry name" value="L-LDH-NAD"/>
    <property type="match status" value="1"/>
</dbReference>
<feature type="binding site" evidence="7 9">
    <location>
        <position position="63"/>
    </location>
    <ligand>
        <name>NAD(+)</name>
        <dbReference type="ChEBI" id="CHEBI:57540"/>
    </ligand>
</feature>
<dbReference type="GO" id="GO:0004459">
    <property type="term" value="F:L-lactate dehydrogenase (NAD+) activity"/>
    <property type="evidence" value="ECO:0007669"/>
    <property type="project" value="UniProtKB-UniRule"/>
</dbReference>
<dbReference type="CDD" id="cd05291">
    <property type="entry name" value="HicDH_like"/>
    <property type="match status" value="1"/>
</dbReference>
<proteinExistence type="inferred from homology"/>
<evidence type="ECO:0000256" key="6">
    <source>
        <dbReference type="ARBA" id="ARBA00049258"/>
    </source>
</evidence>
<dbReference type="PIRSF" id="PIRSF000102">
    <property type="entry name" value="Lac_mal_DH"/>
    <property type="match status" value="1"/>
</dbReference>
<keyword evidence="5 7" id="KW-0520">NAD</keyword>
<feature type="binding site" evidence="7">
    <location>
        <position position="93"/>
    </location>
    <ligand>
        <name>NAD(+)</name>
        <dbReference type="ChEBI" id="CHEBI:57540"/>
    </ligand>
</feature>
<feature type="binding site" evidence="7">
    <location>
        <position position="256"/>
    </location>
    <ligand>
        <name>substrate</name>
    </ligand>
</feature>
<feature type="binding site" evidence="7">
    <location>
        <begin position="176"/>
        <end position="179"/>
    </location>
    <ligand>
        <name>substrate</name>
    </ligand>
</feature>
<dbReference type="InterPro" id="IPR015955">
    <property type="entry name" value="Lactate_DH/Glyco_Ohase_4_C"/>
</dbReference>